<feature type="compositionally biased region" description="Basic and acidic residues" evidence="1">
    <location>
        <begin position="54"/>
        <end position="105"/>
    </location>
</feature>
<dbReference type="Proteomes" id="UP000824139">
    <property type="component" value="Unassembled WGS sequence"/>
</dbReference>
<name>A0A9D1FVW1_9BACT</name>
<sequence length="316" mass="35832">MNIDTSSLTQNNEMANYLASSQTFRTNTGNTAFKSQFNSLSEVSETKTTQPSSEKSETKTEKADETKSKETSPKEEETKVSAKNEEKAEKTEQKQENTVKEETKEQQGQQNANQQNSQQHNQENQLLSEEIAQMLKINAASKLGDVNSIQNLTFTSEISKDVYTGKPALDYSTISMSDDDAQFFVNLVTKTDMSMQSIASEFQKSLDVSNVQNVHKTAKVSSALMEALSESMKTNKAFRIDFDKDVSVVMRVDKNGNLNANFIPGDKAVEAYLRNNISYLKQRFDEQDLPYNELTYSRHRNQEQNEKRNNKEKDNE</sequence>
<feature type="compositionally biased region" description="Polar residues" evidence="1">
    <location>
        <begin position="35"/>
        <end position="53"/>
    </location>
</feature>
<feature type="compositionally biased region" description="Basic and acidic residues" evidence="1">
    <location>
        <begin position="300"/>
        <end position="316"/>
    </location>
</feature>
<dbReference type="EMBL" id="DVJO01000051">
    <property type="protein sequence ID" value="HIS82451.1"/>
    <property type="molecule type" value="Genomic_DNA"/>
</dbReference>
<gene>
    <name evidence="2" type="ORF">IAD41_02450</name>
</gene>
<evidence type="ECO:0000313" key="3">
    <source>
        <dbReference type="Proteomes" id="UP000824139"/>
    </source>
</evidence>
<reference evidence="2" key="2">
    <citation type="journal article" date="2021" name="PeerJ">
        <title>Extensive microbial diversity within the chicken gut microbiome revealed by metagenomics and culture.</title>
        <authorList>
            <person name="Gilroy R."/>
            <person name="Ravi A."/>
            <person name="Getino M."/>
            <person name="Pursley I."/>
            <person name="Horton D.L."/>
            <person name="Alikhan N.F."/>
            <person name="Baker D."/>
            <person name="Gharbi K."/>
            <person name="Hall N."/>
            <person name="Watson M."/>
            <person name="Adriaenssens E.M."/>
            <person name="Foster-Nyarko E."/>
            <person name="Jarju S."/>
            <person name="Secka A."/>
            <person name="Antonio M."/>
            <person name="Oren A."/>
            <person name="Chaudhuri R.R."/>
            <person name="La Ragione R."/>
            <person name="Hildebrand F."/>
            <person name="Pallen M.J."/>
        </authorList>
    </citation>
    <scope>NUCLEOTIDE SEQUENCE</scope>
    <source>
        <strain evidence="2">CHK152-2994</strain>
    </source>
</reference>
<feature type="region of interest" description="Disordered" evidence="1">
    <location>
        <begin position="295"/>
        <end position="316"/>
    </location>
</feature>
<organism evidence="2 3">
    <name type="scientific">Candidatus Scatenecus faecavium</name>
    <dbReference type="NCBI Taxonomy" id="2840915"/>
    <lineage>
        <taxon>Bacteria</taxon>
        <taxon>Candidatus Scatenecus</taxon>
    </lineage>
</organism>
<evidence type="ECO:0008006" key="4">
    <source>
        <dbReference type="Google" id="ProtNLM"/>
    </source>
</evidence>
<evidence type="ECO:0000256" key="1">
    <source>
        <dbReference type="SAM" id="MobiDB-lite"/>
    </source>
</evidence>
<protein>
    <recommendedName>
        <fullName evidence="4">Flagellar hook-length control protein FliK</fullName>
    </recommendedName>
</protein>
<comment type="caution">
    <text evidence="2">The sequence shown here is derived from an EMBL/GenBank/DDBJ whole genome shotgun (WGS) entry which is preliminary data.</text>
</comment>
<evidence type="ECO:0000313" key="2">
    <source>
        <dbReference type="EMBL" id="HIS82451.1"/>
    </source>
</evidence>
<feature type="compositionally biased region" description="Low complexity" evidence="1">
    <location>
        <begin position="106"/>
        <end position="123"/>
    </location>
</feature>
<feature type="region of interest" description="Disordered" evidence="1">
    <location>
        <begin position="35"/>
        <end position="123"/>
    </location>
</feature>
<dbReference type="AlphaFoldDB" id="A0A9D1FVW1"/>
<reference evidence="2" key="1">
    <citation type="submission" date="2020-10" db="EMBL/GenBank/DDBJ databases">
        <authorList>
            <person name="Gilroy R."/>
        </authorList>
    </citation>
    <scope>NUCLEOTIDE SEQUENCE</scope>
    <source>
        <strain evidence="2">CHK152-2994</strain>
    </source>
</reference>
<proteinExistence type="predicted"/>
<accession>A0A9D1FVW1</accession>